<dbReference type="Proteomes" id="UP000179807">
    <property type="component" value="Unassembled WGS sequence"/>
</dbReference>
<gene>
    <name evidence="1" type="ORF">TRFO_25200</name>
</gene>
<organism evidence="1 2">
    <name type="scientific">Tritrichomonas foetus</name>
    <dbReference type="NCBI Taxonomy" id="1144522"/>
    <lineage>
        <taxon>Eukaryota</taxon>
        <taxon>Metamonada</taxon>
        <taxon>Parabasalia</taxon>
        <taxon>Tritrichomonadida</taxon>
        <taxon>Tritrichomonadidae</taxon>
        <taxon>Tritrichomonas</taxon>
    </lineage>
</organism>
<dbReference type="OrthoDB" id="10475353at2759"/>
<dbReference type="AlphaFoldDB" id="A0A1J4KAH8"/>
<evidence type="ECO:0008006" key="3">
    <source>
        <dbReference type="Google" id="ProtNLM"/>
    </source>
</evidence>
<keyword evidence="2" id="KW-1185">Reference proteome</keyword>
<comment type="caution">
    <text evidence="1">The sequence shown here is derived from an EMBL/GenBank/DDBJ whole genome shotgun (WGS) entry which is preliminary data.</text>
</comment>
<proteinExistence type="predicted"/>
<dbReference type="VEuPathDB" id="TrichDB:TRFO_25200"/>
<dbReference type="RefSeq" id="XP_068359806.1">
    <property type="nucleotide sequence ID" value="XM_068504208.1"/>
</dbReference>
<evidence type="ECO:0000313" key="1">
    <source>
        <dbReference type="EMBL" id="OHT06670.1"/>
    </source>
</evidence>
<reference evidence="1" key="1">
    <citation type="submission" date="2016-10" db="EMBL/GenBank/DDBJ databases">
        <authorList>
            <person name="Benchimol M."/>
            <person name="Almeida L.G."/>
            <person name="Vasconcelos A.T."/>
            <person name="Perreira-Neves A."/>
            <person name="Rosa I.A."/>
            <person name="Tasca T."/>
            <person name="Bogo M.R."/>
            <person name="de Souza W."/>
        </authorList>
    </citation>
    <scope>NUCLEOTIDE SEQUENCE [LARGE SCALE GENOMIC DNA]</scope>
    <source>
        <strain evidence="1">K</strain>
    </source>
</reference>
<protein>
    <recommendedName>
        <fullName evidence="3">VPS9 domain-containing protein</fullName>
    </recommendedName>
</protein>
<dbReference type="GeneID" id="94838912"/>
<sequence>MSDEEDPLNIGKVRPSKIKTISVTNVKIKSKPSPTSTPVDLFSVTNVSSPLYNSVAKRRKGFLKITSKVRSEFDIKKMTDPDLPISPSLPELSSFDAVSPSSSKTAHHVNKRKGDDEDFTAYFIDEKGDTSPSPALKQTRILLLNRTIDILNQIFDELKNQLNMFVLKKWESNQKYETILNVLQKTRRKGIEKNRKIAALHIIYHRKRGKAAQLGVMQTRENMERVNQFIDFLKNLKKEASKLLPAINVDQFKESLPALPKKCRKLEKIANKIQPHLQEIEETKPGTGDWYENLIHPDTKSGKIIGRFEDRINELNYDDVYAIVDHLSGGDQEKFSKIEQILFDLGWAKKPFPFGLKPRGKLPSSSDLFPAAIGQTLVPTEYAFTPFSLLNVMNWPFKSAVDMIFEMFIHTNPFSIARVFWDVIQEAAQCMQKVLVVEKGVRSEDVEIDFDSLFPILMICVFTFGSDEWMEIALYTISFNEHVSDDPQLQFSMTYLEGLVTHIMALDRKVLKKRGAELRNKWADEDDDPLGLK</sequence>
<name>A0A1J4KAH8_9EUKA</name>
<evidence type="ECO:0000313" key="2">
    <source>
        <dbReference type="Proteomes" id="UP000179807"/>
    </source>
</evidence>
<dbReference type="EMBL" id="MLAK01000718">
    <property type="protein sequence ID" value="OHT06670.1"/>
    <property type="molecule type" value="Genomic_DNA"/>
</dbReference>
<accession>A0A1J4KAH8</accession>